<evidence type="ECO:0000313" key="9">
    <source>
        <dbReference type="EMBL" id="AKF09534.1"/>
    </source>
</evidence>
<evidence type="ECO:0000256" key="1">
    <source>
        <dbReference type="ARBA" id="ARBA00004442"/>
    </source>
</evidence>
<dbReference type="PROSITE" id="PS51257">
    <property type="entry name" value="PROKAR_LIPOPROTEIN"/>
    <property type="match status" value="1"/>
</dbReference>
<dbReference type="InterPro" id="IPR025511">
    <property type="entry name" value="DUF4398"/>
</dbReference>
<comment type="subcellular location">
    <subcellularLocation>
        <location evidence="1">Cell outer membrane</location>
    </subcellularLocation>
</comment>
<dbReference type="Pfam" id="PF00691">
    <property type="entry name" value="OmpA"/>
    <property type="match status" value="1"/>
</dbReference>
<feature type="region of interest" description="Disordered" evidence="6">
    <location>
        <begin position="272"/>
        <end position="311"/>
    </location>
</feature>
<evidence type="ECO:0000256" key="4">
    <source>
        <dbReference type="PROSITE-ProRule" id="PRU00473"/>
    </source>
</evidence>
<keyword evidence="5" id="KW-0175">Coiled coil</keyword>
<gene>
    <name evidence="9" type="ORF">DB32_006683</name>
</gene>
<dbReference type="CDD" id="cd07185">
    <property type="entry name" value="OmpA_C-like"/>
    <property type="match status" value="1"/>
</dbReference>
<dbReference type="AlphaFoldDB" id="A0A0F6SGZ1"/>
<dbReference type="PROSITE" id="PS01068">
    <property type="entry name" value="OMPA_1"/>
    <property type="match status" value="1"/>
</dbReference>
<dbReference type="InterPro" id="IPR050330">
    <property type="entry name" value="Bact_OuterMem_StrucFunc"/>
</dbReference>
<dbReference type="Gene3D" id="3.30.1330.60">
    <property type="entry name" value="OmpA-like domain"/>
    <property type="match status" value="1"/>
</dbReference>
<feature type="chain" id="PRO_5002509847" evidence="7">
    <location>
        <begin position="26"/>
        <end position="311"/>
    </location>
</feature>
<dbReference type="Proteomes" id="UP000034883">
    <property type="component" value="Chromosome"/>
</dbReference>
<evidence type="ECO:0000313" key="10">
    <source>
        <dbReference type="Proteomes" id="UP000034883"/>
    </source>
</evidence>
<evidence type="ECO:0000256" key="5">
    <source>
        <dbReference type="SAM" id="Coils"/>
    </source>
</evidence>
<organism evidence="9 10">
    <name type="scientific">Sandaracinus amylolyticus</name>
    <dbReference type="NCBI Taxonomy" id="927083"/>
    <lineage>
        <taxon>Bacteria</taxon>
        <taxon>Pseudomonadati</taxon>
        <taxon>Myxococcota</taxon>
        <taxon>Polyangia</taxon>
        <taxon>Polyangiales</taxon>
        <taxon>Sandaracinaceae</taxon>
        <taxon>Sandaracinus</taxon>
    </lineage>
</organism>
<dbReference type="RefSeq" id="WP_053236570.1">
    <property type="nucleotide sequence ID" value="NZ_CP011125.1"/>
</dbReference>
<protein>
    <submittedName>
        <fullName evidence="9">Outer membrane protein</fullName>
    </submittedName>
</protein>
<dbReference type="EMBL" id="CP011125">
    <property type="protein sequence ID" value="AKF09534.1"/>
    <property type="molecule type" value="Genomic_DNA"/>
</dbReference>
<keyword evidence="2 4" id="KW-0472">Membrane</keyword>
<evidence type="ECO:0000256" key="3">
    <source>
        <dbReference type="ARBA" id="ARBA00023237"/>
    </source>
</evidence>
<feature type="domain" description="OmpA-like" evidence="8">
    <location>
        <begin position="187"/>
        <end position="304"/>
    </location>
</feature>
<evidence type="ECO:0000256" key="7">
    <source>
        <dbReference type="SAM" id="SignalP"/>
    </source>
</evidence>
<keyword evidence="10" id="KW-1185">Reference proteome</keyword>
<proteinExistence type="predicted"/>
<dbReference type="PRINTS" id="PR01023">
    <property type="entry name" value="NAFLGMOTY"/>
</dbReference>
<sequence length="311" mass="33832">MDQINRKTMTGAVLGGALLTGAAIAGCGAAAPTPQLQDARATMLEARESSAARLKPDGLLIAQRTLEAAEASEDGSRAEAHYAYIAERQTRVAMAEARQIELEQQMAADRARYGAELEEIARSRGATLQERERALAEQRGLVAQQQQQLEQSQQALAAEQQARMQAEQRAQESMDRLRELAAVRQEREETIITLSGEVIFETDSANLRGTARERLLAVADALRAAPDRLAVVEGHTDSRGSDSYNQQLSQRRAEAVRDYLIAEGVPAARLQAVGRGEAEPVDSNDSAEGRANNRRVEIHLQAMPGGAQQQR</sequence>
<dbReference type="Pfam" id="PF14346">
    <property type="entry name" value="DUF4398"/>
    <property type="match status" value="1"/>
</dbReference>
<dbReference type="SUPFAM" id="SSF103088">
    <property type="entry name" value="OmpA-like"/>
    <property type="match status" value="1"/>
</dbReference>
<dbReference type="PANTHER" id="PTHR30329:SF21">
    <property type="entry name" value="LIPOPROTEIN YIAD-RELATED"/>
    <property type="match status" value="1"/>
</dbReference>
<evidence type="ECO:0000256" key="6">
    <source>
        <dbReference type="SAM" id="MobiDB-lite"/>
    </source>
</evidence>
<dbReference type="OrthoDB" id="9805566at2"/>
<dbReference type="PRINTS" id="PR01021">
    <property type="entry name" value="OMPADOMAIN"/>
</dbReference>
<dbReference type="KEGG" id="samy:DB32_006683"/>
<dbReference type="InterPro" id="IPR006690">
    <property type="entry name" value="OMPA-like_CS"/>
</dbReference>
<reference evidence="9 10" key="1">
    <citation type="submission" date="2015-03" db="EMBL/GenBank/DDBJ databases">
        <title>Genome assembly of Sandaracinus amylolyticus DSM 53668.</title>
        <authorList>
            <person name="Sharma G."/>
            <person name="Subramanian S."/>
        </authorList>
    </citation>
    <scope>NUCLEOTIDE SEQUENCE [LARGE SCALE GENOMIC DNA]</scope>
    <source>
        <strain evidence="9 10">DSM 53668</strain>
    </source>
</reference>
<dbReference type="PANTHER" id="PTHR30329">
    <property type="entry name" value="STATOR ELEMENT OF FLAGELLAR MOTOR COMPLEX"/>
    <property type="match status" value="1"/>
</dbReference>
<dbReference type="InterPro" id="IPR006664">
    <property type="entry name" value="OMP_bac"/>
</dbReference>
<accession>A0A0F6SGZ1</accession>
<dbReference type="GO" id="GO:0009279">
    <property type="term" value="C:cell outer membrane"/>
    <property type="evidence" value="ECO:0007669"/>
    <property type="project" value="UniProtKB-SubCell"/>
</dbReference>
<keyword evidence="3" id="KW-0998">Cell outer membrane</keyword>
<evidence type="ECO:0000256" key="2">
    <source>
        <dbReference type="ARBA" id="ARBA00023136"/>
    </source>
</evidence>
<dbReference type="PROSITE" id="PS51123">
    <property type="entry name" value="OMPA_2"/>
    <property type="match status" value="1"/>
</dbReference>
<name>A0A0F6SGZ1_9BACT</name>
<evidence type="ECO:0000259" key="8">
    <source>
        <dbReference type="PROSITE" id="PS51123"/>
    </source>
</evidence>
<feature type="coiled-coil region" evidence="5">
    <location>
        <begin position="128"/>
        <end position="183"/>
    </location>
</feature>
<feature type="signal peptide" evidence="7">
    <location>
        <begin position="1"/>
        <end position="25"/>
    </location>
</feature>
<dbReference type="InterPro" id="IPR006665">
    <property type="entry name" value="OmpA-like"/>
</dbReference>
<dbReference type="STRING" id="927083.DB32_006683"/>
<keyword evidence="7" id="KW-0732">Signal</keyword>
<dbReference type="InterPro" id="IPR036737">
    <property type="entry name" value="OmpA-like_sf"/>
</dbReference>